<dbReference type="InterPro" id="IPR042307">
    <property type="entry name" value="Reeler_sf"/>
</dbReference>
<feature type="domain" description="Reelin" evidence="11">
    <location>
        <begin position="10"/>
        <end position="171"/>
    </location>
</feature>
<dbReference type="GO" id="GO:0042832">
    <property type="term" value="P:defense response to protozoan"/>
    <property type="evidence" value="ECO:0007669"/>
    <property type="project" value="UniProtKB-ARBA"/>
</dbReference>
<evidence type="ECO:0000256" key="9">
    <source>
        <dbReference type="ARBA" id="ARBA00023157"/>
    </source>
</evidence>
<evidence type="ECO:0000256" key="1">
    <source>
        <dbReference type="ARBA" id="ARBA00004613"/>
    </source>
</evidence>
<keyword evidence="7" id="KW-0391">Immunity</keyword>
<proteinExistence type="inferred from homology"/>
<feature type="chain" id="PRO_5044640893" evidence="10">
    <location>
        <begin position="24"/>
        <end position="171"/>
    </location>
</feature>
<dbReference type="OrthoDB" id="6418377at2759"/>
<dbReference type="PANTHER" id="PTHR45828">
    <property type="entry name" value="CYTOCHROME B561/FERRIC REDUCTASE TRANSMEMBRANE"/>
    <property type="match status" value="1"/>
</dbReference>
<evidence type="ECO:0000256" key="8">
    <source>
        <dbReference type="ARBA" id="ARBA00023022"/>
    </source>
</evidence>
<dbReference type="GO" id="GO:0016020">
    <property type="term" value="C:membrane"/>
    <property type="evidence" value="ECO:0007669"/>
    <property type="project" value="TreeGrafter"/>
</dbReference>
<dbReference type="KEGG" id="bman:114252663"/>
<evidence type="ECO:0000259" key="11">
    <source>
        <dbReference type="PROSITE" id="PS51019"/>
    </source>
</evidence>
<evidence type="ECO:0000256" key="4">
    <source>
        <dbReference type="ARBA" id="ARBA00022529"/>
    </source>
</evidence>
<dbReference type="RefSeq" id="XP_028043049.1">
    <property type="nucleotide sequence ID" value="XM_028187248.1"/>
</dbReference>
<evidence type="ECO:0000256" key="2">
    <source>
        <dbReference type="ARBA" id="ARBA00008501"/>
    </source>
</evidence>
<dbReference type="PANTHER" id="PTHR45828:SF9">
    <property type="entry name" value="CELL WALL INTEGRITY AND STRESS RESPONSE COMPONENT 4-LIKE-RELATED"/>
    <property type="match status" value="1"/>
</dbReference>
<comment type="subcellular location">
    <subcellularLocation>
        <location evidence="1">Secreted</location>
    </subcellularLocation>
</comment>
<evidence type="ECO:0000256" key="10">
    <source>
        <dbReference type="SAM" id="SignalP"/>
    </source>
</evidence>
<keyword evidence="12" id="KW-1185">Reference proteome</keyword>
<dbReference type="GeneID" id="114252663"/>
<keyword evidence="4" id="KW-0929">Antimicrobial</keyword>
<dbReference type="GO" id="GO:0005576">
    <property type="term" value="C:extracellular region"/>
    <property type="evidence" value="ECO:0007669"/>
    <property type="project" value="UniProtKB-SubCell"/>
</dbReference>
<dbReference type="Proteomes" id="UP000504629">
    <property type="component" value="Unplaced"/>
</dbReference>
<dbReference type="InterPro" id="IPR002861">
    <property type="entry name" value="Reeler_dom"/>
</dbReference>
<evidence type="ECO:0000313" key="14">
    <source>
        <dbReference type="RefSeq" id="XP_028043049.1"/>
    </source>
</evidence>
<feature type="signal peptide" evidence="10">
    <location>
        <begin position="1"/>
        <end position="23"/>
    </location>
</feature>
<evidence type="ECO:0000256" key="7">
    <source>
        <dbReference type="ARBA" id="ARBA00022859"/>
    </source>
</evidence>
<accession>A0A6J2KSA3</accession>
<evidence type="ECO:0000313" key="13">
    <source>
        <dbReference type="RefSeq" id="XP_028043041.1"/>
    </source>
</evidence>
<comment type="similarity">
    <text evidence="2">Belongs to the insect defense protein family.</text>
</comment>
<evidence type="ECO:0000256" key="3">
    <source>
        <dbReference type="ARBA" id="ARBA00022525"/>
    </source>
</evidence>
<keyword evidence="3" id="KW-0964">Secreted</keyword>
<dbReference type="GO" id="GO:0042742">
    <property type="term" value="P:defense response to bacterium"/>
    <property type="evidence" value="ECO:0007669"/>
    <property type="project" value="UniProtKB-KW"/>
</dbReference>
<dbReference type="SMR" id="A0A6J2KSA3"/>
<evidence type="ECO:0000256" key="6">
    <source>
        <dbReference type="ARBA" id="ARBA00022729"/>
    </source>
</evidence>
<dbReference type="CDD" id="cd08544">
    <property type="entry name" value="Reeler"/>
    <property type="match status" value="1"/>
</dbReference>
<evidence type="ECO:0000313" key="12">
    <source>
        <dbReference type="Proteomes" id="UP000504629"/>
    </source>
</evidence>
<keyword evidence="9" id="KW-1015">Disulfide bond</keyword>
<dbReference type="FunFam" id="2.60.40.4060:FF:000003">
    <property type="entry name" value="Ferric chelate reductase 1"/>
    <property type="match status" value="1"/>
</dbReference>
<dbReference type="InterPro" id="IPR051237">
    <property type="entry name" value="Ferric-chelate_Red/DefProt"/>
</dbReference>
<keyword evidence="6 10" id="KW-0732">Signal</keyword>
<dbReference type="Gene3D" id="2.60.40.4060">
    <property type="entry name" value="Reeler domain"/>
    <property type="match status" value="1"/>
</dbReference>
<name>A0A6J2KSA3_BOMMA</name>
<keyword evidence="5" id="KW-0399">Innate immunity</keyword>
<sequence length="171" mass="18482">MKVYACLCAAVVMLVMTSRVSEARSTGAPLSACRDMMPQHNATAQTSPPPYTITTDAQSVAPGDSVEVVIAGKLPEDTLRGYLLQARQGDDILGTFSLEDGDVFSQLINCGKPGNAVTHKKHDNKEDKRQVRVRWSPPQGLTGEVVFRATIVKTLKVFWVGVQSAPIKIVS</sequence>
<dbReference type="PROSITE" id="PS51019">
    <property type="entry name" value="REELIN"/>
    <property type="match status" value="1"/>
</dbReference>
<protein>
    <submittedName>
        <fullName evidence="13 14">Defense protein</fullName>
    </submittedName>
</protein>
<dbReference type="Pfam" id="PF02014">
    <property type="entry name" value="Reeler"/>
    <property type="match status" value="1"/>
</dbReference>
<dbReference type="AlphaFoldDB" id="A0A6J2KSA3"/>
<dbReference type="GO" id="GO:0045087">
    <property type="term" value="P:innate immune response"/>
    <property type="evidence" value="ECO:0007669"/>
    <property type="project" value="UniProtKB-KW"/>
</dbReference>
<gene>
    <name evidence="13 14" type="primary">LOC114252663</name>
</gene>
<dbReference type="RefSeq" id="XP_028043041.1">
    <property type="nucleotide sequence ID" value="XM_028187240.1"/>
</dbReference>
<keyword evidence="8" id="KW-0044">Antibiotic</keyword>
<evidence type="ECO:0000256" key="5">
    <source>
        <dbReference type="ARBA" id="ARBA00022588"/>
    </source>
</evidence>
<reference evidence="13 14" key="1">
    <citation type="submission" date="2025-04" db="UniProtKB">
        <authorList>
            <consortium name="RefSeq"/>
        </authorList>
    </citation>
    <scope>IDENTIFICATION</scope>
    <source>
        <tissue evidence="13 14">Silk gland</tissue>
    </source>
</reference>
<organism evidence="12 14">
    <name type="scientific">Bombyx mandarina</name>
    <name type="common">Wild silk moth</name>
    <name type="synonym">Wild silkworm</name>
    <dbReference type="NCBI Taxonomy" id="7092"/>
    <lineage>
        <taxon>Eukaryota</taxon>
        <taxon>Metazoa</taxon>
        <taxon>Ecdysozoa</taxon>
        <taxon>Arthropoda</taxon>
        <taxon>Hexapoda</taxon>
        <taxon>Insecta</taxon>
        <taxon>Pterygota</taxon>
        <taxon>Neoptera</taxon>
        <taxon>Endopterygota</taxon>
        <taxon>Lepidoptera</taxon>
        <taxon>Glossata</taxon>
        <taxon>Ditrysia</taxon>
        <taxon>Bombycoidea</taxon>
        <taxon>Bombycidae</taxon>
        <taxon>Bombycinae</taxon>
        <taxon>Bombyx</taxon>
    </lineage>
</organism>